<dbReference type="PANTHER" id="PTHR38462:SF1">
    <property type="entry name" value="YPRB RIBONUCLEASE H-LIKE DOMAIN-CONTAINING PROTEIN"/>
    <property type="match status" value="1"/>
</dbReference>
<keyword evidence="3" id="KW-1185">Reference proteome</keyword>
<dbReference type="AlphaFoldDB" id="A0A7M2RKL3"/>
<dbReference type="PANTHER" id="PTHR38462">
    <property type="entry name" value="EXONUCLEASE-LIKE PROTEIN"/>
    <property type="match status" value="1"/>
</dbReference>
<proteinExistence type="predicted"/>
<dbReference type="InterPro" id="IPR038720">
    <property type="entry name" value="YprB_RNase_H-like_dom"/>
</dbReference>
<dbReference type="RefSeq" id="WP_193737099.1">
    <property type="nucleotide sequence ID" value="NZ_CP063304.1"/>
</dbReference>
<dbReference type="InterPro" id="IPR036397">
    <property type="entry name" value="RNaseH_sf"/>
</dbReference>
<reference evidence="2 3" key="1">
    <citation type="submission" date="2020-10" db="EMBL/GenBank/DDBJ databases">
        <title>Blautia liquoris sp.nov., isolated from the mud in a fermentation cellar used for the production of Chinese strong-flavoured liquor.</title>
        <authorList>
            <person name="Lu L."/>
        </authorList>
    </citation>
    <scope>NUCLEOTIDE SEQUENCE [LARGE SCALE GENOMIC DNA]</scope>
    <source>
        <strain evidence="2 3">LZLJ-3</strain>
    </source>
</reference>
<dbReference type="Pfam" id="PF13482">
    <property type="entry name" value="RNase_H_2"/>
    <property type="match status" value="1"/>
</dbReference>
<feature type="domain" description="YprB ribonuclease H-like" evidence="1">
    <location>
        <begin position="26"/>
        <end position="191"/>
    </location>
</feature>
<dbReference type="SUPFAM" id="SSF53098">
    <property type="entry name" value="Ribonuclease H-like"/>
    <property type="match status" value="1"/>
</dbReference>
<dbReference type="Gene3D" id="3.30.420.10">
    <property type="entry name" value="Ribonuclease H-like superfamily/Ribonuclease H"/>
    <property type="match status" value="1"/>
</dbReference>
<evidence type="ECO:0000313" key="3">
    <source>
        <dbReference type="Proteomes" id="UP000593601"/>
    </source>
</evidence>
<organism evidence="2 3">
    <name type="scientific">Blautia liquoris</name>
    <dbReference type="NCBI Taxonomy" id="2779518"/>
    <lineage>
        <taxon>Bacteria</taxon>
        <taxon>Bacillati</taxon>
        <taxon>Bacillota</taxon>
        <taxon>Clostridia</taxon>
        <taxon>Lachnospirales</taxon>
        <taxon>Lachnospiraceae</taxon>
        <taxon>Blautia</taxon>
    </lineage>
</organism>
<sequence length="353" mass="41392">MVFQESRIKIDNKQVLSYLEQFKDSLFFDIETTGLYWKNSHLYLIGAASYENSGWTVKQWFLDQPAYEAGLLDEFSGICKGKKRIVHYNGNGFDIPYLQKKYSFYQKINPFASLESLDLYRRARPFQKLFNLSSMKLKSVEQFMNLNRKDAFTGKELIRVYTDYLRSRDAHLLGTLMLHNLEDVTALIQLLPILSYESVKEGRYSVGKSVLKDHTLTIDLKLDSPVPISVSEEFEFYSLALCDNSGSLAVITKDCMMKHFFSDYKNYYYLPLEDEAIHKSIGAFVDREHREKAKPANCYQKMDGVFLPQLTKRFQPIFYEDYKTSPAYFLYEKDILRDKEALYLYTYDYLSAL</sequence>
<evidence type="ECO:0000259" key="1">
    <source>
        <dbReference type="Pfam" id="PF13482"/>
    </source>
</evidence>
<gene>
    <name evidence="2" type="ORF">INP51_07675</name>
</gene>
<protein>
    <submittedName>
        <fullName evidence="2">Ribonuclease H-like domain-containing protein</fullName>
    </submittedName>
</protein>
<dbReference type="InterPro" id="IPR012337">
    <property type="entry name" value="RNaseH-like_sf"/>
</dbReference>
<name>A0A7M2RKL3_9FIRM</name>
<dbReference type="KEGG" id="bliq:INP51_07675"/>
<dbReference type="EMBL" id="CP063304">
    <property type="protein sequence ID" value="QOV20785.1"/>
    <property type="molecule type" value="Genomic_DNA"/>
</dbReference>
<dbReference type="GO" id="GO:0003676">
    <property type="term" value="F:nucleic acid binding"/>
    <property type="evidence" value="ECO:0007669"/>
    <property type="project" value="InterPro"/>
</dbReference>
<accession>A0A7M2RKL3</accession>
<dbReference type="Proteomes" id="UP000593601">
    <property type="component" value="Chromosome"/>
</dbReference>
<evidence type="ECO:0000313" key="2">
    <source>
        <dbReference type="EMBL" id="QOV20785.1"/>
    </source>
</evidence>